<protein>
    <submittedName>
        <fullName evidence="7">Helix-turn-helix domain-containing protein</fullName>
    </submittedName>
</protein>
<organism evidence="7 8">
    <name type="scientific">Lapidilactobacillus achengensis</name>
    <dbReference type="NCBI Taxonomy" id="2486000"/>
    <lineage>
        <taxon>Bacteria</taxon>
        <taxon>Bacillati</taxon>
        <taxon>Bacillota</taxon>
        <taxon>Bacilli</taxon>
        <taxon>Lactobacillales</taxon>
        <taxon>Lactobacillaceae</taxon>
        <taxon>Lapidilactobacillus</taxon>
    </lineage>
</organism>
<dbReference type="RefSeq" id="WP_125598509.1">
    <property type="nucleotide sequence ID" value="NZ_JBHSSM010000018.1"/>
</dbReference>
<dbReference type="PANTHER" id="PTHR43280:SF28">
    <property type="entry name" value="HTH-TYPE TRANSCRIPTIONAL ACTIVATOR RHAS"/>
    <property type="match status" value="1"/>
</dbReference>
<name>A0ABW1UNN1_9LACO</name>
<dbReference type="PANTHER" id="PTHR43280">
    <property type="entry name" value="ARAC-FAMILY TRANSCRIPTIONAL REGULATOR"/>
    <property type="match status" value="1"/>
</dbReference>
<keyword evidence="5" id="KW-1133">Transmembrane helix</keyword>
<accession>A0ABW1UNN1</accession>
<dbReference type="SUPFAM" id="SSF46689">
    <property type="entry name" value="Homeodomain-like"/>
    <property type="match status" value="1"/>
</dbReference>
<dbReference type="SMART" id="SM00342">
    <property type="entry name" value="HTH_ARAC"/>
    <property type="match status" value="1"/>
</dbReference>
<evidence type="ECO:0000256" key="2">
    <source>
        <dbReference type="ARBA" id="ARBA00023125"/>
    </source>
</evidence>
<evidence type="ECO:0000313" key="7">
    <source>
        <dbReference type="EMBL" id="MFC6315534.1"/>
    </source>
</evidence>
<dbReference type="PROSITE" id="PS00041">
    <property type="entry name" value="HTH_ARAC_FAMILY_1"/>
    <property type="match status" value="1"/>
</dbReference>
<dbReference type="InterPro" id="IPR018060">
    <property type="entry name" value="HTH_AraC"/>
</dbReference>
<dbReference type="PROSITE" id="PS01124">
    <property type="entry name" value="HTH_ARAC_FAMILY_2"/>
    <property type="match status" value="1"/>
</dbReference>
<evidence type="ECO:0000259" key="6">
    <source>
        <dbReference type="PROSITE" id="PS01124"/>
    </source>
</evidence>
<keyword evidence="5" id="KW-0812">Transmembrane</keyword>
<proteinExistence type="predicted"/>
<dbReference type="InterPro" id="IPR018062">
    <property type="entry name" value="HTH_AraC-typ_CS"/>
</dbReference>
<evidence type="ECO:0000256" key="5">
    <source>
        <dbReference type="SAM" id="Phobius"/>
    </source>
</evidence>
<feature type="transmembrane region" description="Helical" evidence="5">
    <location>
        <begin position="307"/>
        <end position="325"/>
    </location>
</feature>
<keyword evidence="5" id="KW-0472">Membrane</keyword>
<dbReference type="Pfam" id="PF12833">
    <property type="entry name" value="HTH_18"/>
    <property type="match status" value="1"/>
</dbReference>
<keyword evidence="1" id="KW-0805">Transcription regulation</keyword>
<sequence>MIKWLRQWQPKKIITMYWFFFLVIFLIPILILSGNWLREEVANQKRIVAATQEHALDQITDGLDNTIAHLISTANQIALDDDFFAEPNTPEDFHTIEQAIQRYNLSTTLIDKIFINLYRNPNTLYATDGTYDTDPAIQTYHLLAPQLQPAQITAALHTSTPELVITPISNPNGALESTLCLKVPLVVHDTGPKGTVFFVLNSGRLQDWLATSAVSKNQVLGIAQNQRSILLPHDQLAGISLAELTASPAGRRLLEDNHSPNQPVKFKRDKTTIALQTRSSDTGFFKVVSYTRPAAPSHPLLTFLNHYLWLFCLILTLGGLLIHWFSKRQYSIIRQLEASLPKPLSDGLAHSEAAQLQQSFDRYVASHQDLILTSKNQLPFVQNQILQLILNGRVVDPVIIKHFLTIAAIEFKRPHWMLVLIDAPVSWKDNSSLDPLTTPDFSAYFIYQVTQEQVVILLNYTNELPLTKLTATLREKVPLIGPETAIYLSRSLDQLSDLHEAYIEAISTQITAHPRVGETVTYDTANNQTLLGEDLFDFTSELKLDNSLIQGNYRNAQEAFEKLFNLASQSYDPRARFDLGMSNLITRILKADYQKHAEVNDELVSQLLMNESLSQLHGILLKTIQRITTADPTPTPTPTPAEQGEALRQYIIANVCSPTLSLVDVADHFDLSVPYTSRYIKEVTGKTFTDFVTERRMTMIQYALTTTDLPIKAIIEQHGYYDVASFTRKFKKLTGITPGAYRRTHQPHHRPFESDQTTTGDKS</sequence>
<dbReference type="Proteomes" id="UP001596310">
    <property type="component" value="Unassembled WGS sequence"/>
</dbReference>
<keyword evidence="8" id="KW-1185">Reference proteome</keyword>
<feature type="region of interest" description="Disordered" evidence="4">
    <location>
        <begin position="739"/>
        <end position="763"/>
    </location>
</feature>
<dbReference type="Gene3D" id="1.10.10.60">
    <property type="entry name" value="Homeodomain-like"/>
    <property type="match status" value="2"/>
</dbReference>
<dbReference type="EMBL" id="JBHSSM010000018">
    <property type="protein sequence ID" value="MFC6315534.1"/>
    <property type="molecule type" value="Genomic_DNA"/>
</dbReference>
<evidence type="ECO:0000256" key="3">
    <source>
        <dbReference type="ARBA" id="ARBA00023163"/>
    </source>
</evidence>
<keyword evidence="2" id="KW-0238">DNA-binding</keyword>
<comment type="caution">
    <text evidence="7">The sequence shown here is derived from an EMBL/GenBank/DDBJ whole genome shotgun (WGS) entry which is preliminary data.</text>
</comment>
<dbReference type="InterPro" id="IPR009057">
    <property type="entry name" value="Homeodomain-like_sf"/>
</dbReference>
<gene>
    <name evidence="7" type="ORF">ACFQHW_08160</name>
</gene>
<evidence type="ECO:0000256" key="1">
    <source>
        <dbReference type="ARBA" id="ARBA00023015"/>
    </source>
</evidence>
<feature type="transmembrane region" description="Helical" evidence="5">
    <location>
        <begin position="16"/>
        <end position="37"/>
    </location>
</feature>
<reference evidence="8" key="1">
    <citation type="journal article" date="2019" name="Int. J. Syst. Evol. Microbiol.">
        <title>The Global Catalogue of Microorganisms (GCM) 10K type strain sequencing project: providing services to taxonomists for standard genome sequencing and annotation.</title>
        <authorList>
            <consortium name="The Broad Institute Genomics Platform"/>
            <consortium name="The Broad Institute Genome Sequencing Center for Infectious Disease"/>
            <person name="Wu L."/>
            <person name="Ma J."/>
        </authorList>
    </citation>
    <scope>NUCLEOTIDE SEQUENCE [LARGE SCALE GENOMIC DNA]</scope>
    <source>
        <strain evidence="8">CCM 8897</strain>
    </source>
</reference>
<feature type="domain" description="HTH araC/xylS-type" evidence="6">
    <location>
        <begin position="645"/>
        <end position="744"/>
    </location>
</feature>
<evidence type="ECO:0000313" key="8">
    <source>
        <dbReference type="Proteomes" id="UP001596310"/>
    </source>
</evidence>
<evidence type="ECO:0000256" key="4">
    <source>
        <dbReference type="SAM" id="MobiDB-lite"/>
    </source>
</evidence>
<feature type="compositionally biased region" description="Polar residues" evidence="4">
    <location>
        <begin position="754"/>
        <end position="763"/>
    </location>
</feature>
<keyword evidence="3" id="KW-0804">Transcription</keyword>